<dbReference type="Pfam" id="PF23771">
    <property type="entry name" value="DUF7168"/>
    <property type="match status" value="1"/>
</dbReference>
<reference evidence="3" key="2">
    <citation type="submission" date="2019-01" db="EMBL/GenBank/DDBJ databases">
        <authorList>
            <consortium name="NCBI Pathogen Detection Project"/>
        </authorList>
    </citation>
    <scope>NUCLEOTIDE SEQUENCE</scope>
    <source>
        <strain evidence="3">BCW_3452</strain>
    </source>
</reference>
<feature type="domain" description="DUF2786" evidence="1">
    <location>
        <begin position="6"/>
        <end position="41"/>
    </location>
</feature>
<dbReference type="Proteomes" id="UP000863257">
    <property type="component" value="Unassembled WGS sequence"/>
</dbReference>
<organism evidence="3">
    <name type="scientific">Vibrio vulnificus</name>
    <dbReference type="NCBI Taxonomy" id="672"/>
    <lineage>
        <taxon>Bacteria</taxon>
        <taxon>Pseudomonadati</taxon>
        <taxon>Pseudomonadota</taxon>
        <taxon>Gammaproteobacteria</taxon>
        <taxon>Vibrionales</taxon>
        <taxon>Vibrionaceae</taxon>
        <taxon>Vibrio</taxon>
    </lineage>
</organism>
<evidence type="ECO:0000259" key="2">
    <source>
        <dbReference type="Pfam" id="PF23771"/>
    </source>
</evidence>
<dbReference type="InterPro" id="IPR024498">
    <property type="entry name" value="DUF2786"/>
</dbReference>
<dbReference type="EMBL" id="DACRBY010000001">
    <property type="protein sequence ID" value="HAS8538339.1"/>
    <property type="molecule type" value="Genomic_DNA"/>
</dbReference>
<evidence type="ECO:0000313" key="3">
    <source>
        <dbReference type="EMBL" id="HAS8538339.1"/>
    </source>
</evidence>
<dbReference type="InterPro" id="IPR016868">
    <property type="entry name" value="Phage_B3_Orf5"/>
</dbReference>
<name>A0A8H9K585_VIBVL</name>
<dbReference type="InterPro" id="IPR055592">
    <property type="entry name" value="DUF7168"/>
</dbReference>
<evidence type="ECO:0000259" key="1">
    <source>
        <dbReference type="Pfam" id="PF10979"/>
    </source>
</evidence>
<gene>
    <name evidence="3" type="ORF">I7730_00805</name>
</gene>
<dbReference type="AlphaFoldDB" id="A0A8H9K585"/>
<accession>A0A8H9K585</accession>
<reference evidence="3" key="1">
    <citation type="journal article" date="2018" name="Genome Biol.">
        <title>SKESA: strategic k-mer extension for scrupulous assemblies.</title>
        <authorList>
            <person name="Souvorov A."/>
            <person name="Agarwala R."/>
            <person name="Lipman D.J."/>
        </authorList>
    </citation>
    <scope>NUCLEOTIDE SEQUENCE</scope>
    <source>
        <strain evidence="3">BCW_3452</strain>
    </source>
</reference>
<dbReference type="Pfam" id="PF10979">
    <property type="entry name" value="DUF2786"/>
    <property type="match status" value="1"/>
</dbReference>
<proteinExistence type="predicted"/>
<comment type="caution">
    <text evidence="3">The sequence shown here is derived from an EMBL/GenBank/DDBJ whole genome shotgun (WGS) entry which is preliminary data.</text>
</comment>
<protein>
    <submittedName>
        <fullName evidence="3">DUF2786 domain-containing protein</fullName>
    </submittedName>
</protein>
<dbReference type="PIRSF" id="PIRSF028111">
    <property type="entry name" value="UCP028111"/>
    <property type="match status" value="1"/>
</dbReference>
<feature type="domain" description="DUF7168" evidence="2">
    <location>
        <begin position="46"/>
        <end position="188"/>
    </location>
</feature>
<sequence>MSDKDKALERIEKCLKLAESGNENEAKQAMAMAKKLMLKYGFVPDDIDFASISEVASNSRVAKTPPNYMQSLIVGIATLFKCKAIIKTERKVVLNPKLKTRPYSIVGVSYPVFIGEKSQAMLAAYCFDVVCGRIAEARKLFISSLHGNCKKARRTAEADTYCEYWVAGVRKSIDMTFSEKEEEHFERYFKYREQKEETKITNTKVGRESNVDKYNRGVAKGYEDGLKERLHVPVNGGEQDKCLIS</sequence>